<evidence type="ECO:0000256" key="1">
    <source>
        <dbReference type="ARBA" id="ARBA00004251"/>
    </source>
</evidence>
<evidence type="ECO:0000256" key="6">
    <source>
        <dbReference type="ARBA" id="ARBA00022989"/>
    </source>
</evidence>
<evidence type="ECO:0000256" key="3">
    <source>
        <dbReference type="ARBA" id="ARBA00022475"/>
    </source>
</evidence>
<keyword evidence="6 12" id="KW-1133">Transmembrane helix</keyword>
<protein>
    <recommendedName>
        <fullName evidence="14">Generative cell specific-1/HAP2 domain-containing protein</fullName>
    </recommendedName>
</protein>
<feature type="region of interest" description="Disordered" evidence="11">
    <location>
        <begin position="796"/>
        <end position="842"/>
    </location>
</feature>
<dbReference type="Pfam" id="PF10699">
    <property type="entry name" value="HAP2-GCS1"/>
    <property type="match status" value="1"/>
</dbReference>
<evidence type="ECO:0000256" key="2">
    <source>
        <dbReference type="ARBA" id="ARBA00010929"/>
    </source>
</evidence>
<evidence type="ECO:0000256" key="13">
    <source>
        <dbReference type="SAM" id="SignalP"/>
    </source>
</evidence>
<proteinExistence type="inferred from homology"/>
<keyword evidence="4 12" id="KW-0812">Transmembrane</keyword>
<dbReference type="InterPro" id="IPR018928">
    <property type="entry name" value="HAP2/GCS1_dom"/>
</dbReference>
<dbReference type="PANTHER" id="PTHR31764:SF0">
    <property type="entry name" value="GENERATIVE CELL SPECIFIC-1_HAP2 DOMAIN-CONTAINING PROTEIN"/>
    <property type="match status" value="1"/>
</dbReference>
<dbReference type="AlphaFoldDB" id="A0AA38M9I1"/>
<keyword evidence="16" id="KW-1185">Reference proteome</keyword>
<keyword evidence="9" id="KW-1015">Disulfide bond</keyword>
<evidence type="ECO:0000256" key="10">
    <source>
        <dbReference type="ARBA" id="ARBA00023279"/>
    </source>
</evidence>
<feature type="transmembrane region" description="Helical" evidence="12">
    <location>
        <begin position="742"/>
        <end position="763"/>
    </location>
</feature>
<organism evidence="15 16">
    <name type="scientific">Zophobas morio</name>
    <dbReference type="NCBI Taxonomy" id="2755281"/>
    <lineage>
        <taxon>Eukaryota</taxon>
        <taxon>Metazoa</taxon>
        <taxon>Ecdysozoa</taxon>
        <taxon>Arthropoda</taxon>
        <taxon>Hexapoda</taxon>
        <taxon>Insecta</taxon>
        <taxon>Pterygota</taxon>
        <taxon>Neoptera</taxon>
        <taxon>Endopterygota</taxon>
        <taxon>Coleoptera</taxon>
        <taxon>Polyphaga</taxon>
        <taxon>Cucujiformia</taxon>
        <taxon>Tenebrionidae</taxon>
        <taxon>Zophobas</taxon>
    </lineage>
</organism>
<dbReference type="EMBL" id="JALNTZ010000006">
    <property type="protein sequence ID" value="KAJ3648428.1"/>
    <property type="molecule type" value="Genomic_DNA"/>
</dbReference>
<dbReference type="Proteomes" id="UP001168821">
    <property type="component" value="Unassembled WGS sequence"/>
</dbReference>
<gene>
    <name evidence="15" type="ORF">Zmor_020233</name>
</gene>
<reference evidence="15" key="1">
    <citation type="journal article" date="2023" name="G3 (Bethesda)">
        <title>Whole genome assemblies of Zophobas morio and Tenebrio molitor.</title>
        <authorList>
            <person name="Kaur S."/>
            <person name="Stinson S.A."/>
            <person name="diCenzo G.C."/>
        </authorList>
    </citation>
    <scope>NUCLEOTIDE SEQUENCE</scope>
    <source>
        <strain evidence="15">QUZm001</strain>
    </source>
</reference>
<evidence type="ECO:0000256" key="8">
    <source>
        <dbReference type="ARBA" id="ARBA00023136"/>
    </source>
</evidence>
<keyword evidence="7" id="KW-0446">Lipid-binding</keyword>
<feature type="transmembrane region" description="Helical" evidence="12">
    <location>
        <begin position="681"/>
        <end position="702"/>
    </location>
</feature>
<feature type="domain" description="Generative cell specific-1/HAP2" evidence="14">
    <location>
        <begin position="93"/>
        <end position="626"/>
    </location>
</feature>
<evidence type="ECO:0000256" key="9">
    <source>
        <dbReference type="ARBA" id="ARBA00023157"/>
    </source>
</evidence>
<comment type="caution">
    <text evidence="15">The sequence shown here is derived from an EMBL/GenBank/DDBJ whole genome shotgun (WGS) entry which is preliminary data.</text>
</comment>
<dbReference type="GO" id="GO:0005886">
    <property type="term" value="C:plasma membrane"/>
    <property type="evidence" value="ECO:0007669"/>
    <property type="project" value="UniProtKB-SubCell"/>
</dbReference>
<feature type="chain" id="PRO_5041432796" description="Generative cell specific-1/HAP2 domain-containing protein" evidence="13">
    <location>
        <begin position="20"/>
        <end position="842"/>
    </location>
</feature>
<keyword evidence="5 13" id="KW-0732">Signal</keyword>
<dbReference type="GO" id="GO:0007338">
    <property type="term" value="P:single fertilization"/>
    <property type="evidence" value="ECO:0007669"/>
    <property type="project" value="UniProtKB-KW"/>
</dbReference>
<evidence type="ECO:0000313" key="16">
    <source>
        <dbReference type="Proteomes" id="UP001168821"/>
    </source>
</evidence>
<comment type="subcellular location">
    <subcellularLocation>
        <location evidence="1">Cell membrane</location>
        <topology evidence="1">Single-pass type I membrane protein</topology>
    </subcellularLocation>
</comment>
<dbReference type="GO" id="GO:0008289">
    <property type="term" value="F:lipid binding"/>
    <property type="evidence" value="ECO:0007669"/>
    <property type="project" value="UniProtKB-KW"/>
</dbReference>
<evidence type="ECO:0000313" key="15">
    <source>
        <dbReference type="EMBL" id="KAJ3648428.1"/>
    </source>
</evidence>
<keyword evidence="8 12" id="KW-0472">Membrane</keyword>
<comment type="similarity">
    <text evidence="2">Belongs to the HAP2/GCS1 family.</text>
</comment>
<accession>A0AA38M9I1</accession>
<evidence type="ECO:0000256" key="5">
    <source>
        <dbReference type="ARBA" id="ARBA00022729"/>
    </source>
</evidence>
<name>A0AA38M9I1_9CUCU</name>
<evidence type="ECO:0000256" key="7">
    <source>
        <dbReference type="ARBA" id="ARBA00023121"/>
    </source>
</evidence>
<evidence type="ECO:0000256" key="12">
    <source>
        <dbReference type="SAM" id="Phobius"/>
    </source>
</evidence>
<evidence type="ECO:0000259" key="14">
    <source>
        <dbReference type="Pfam" id="PF10699"/>
    </source>
</evidence>
<evidence type="ECO:0000256" key="11">
    <source>
        <dbReference type="SAM" id="MobiDB-lite"/>
    </source>
</evidence>
<dbReference type="PANTHER" id="PTHR31764">
    <property type="entry name" value="PROTEIN HAPLESS 2"/>
    <property type="match status" value="1"/>
</dbReference>
<feature type="signal peptide" evidence="13">
    <location>
        <begin position="1"/>
        <end position="19"/>
    </location>
</feature>
<feature type="compositionally biased region" description="Polar residues" evidence="11">
    <location>
        <begin position="833"/>
        <end position="842"/>
    </location>
</feature>
<keyword evidence="10" id="KW-0278">Fertilization</keyword>
<dbReference type="InterPro" id="IPR040326">
    <property type="entry name" value="HAP2/GCS1"/>
</dbReference>
<keyword evidence="3" id="KW-1003">Cell membrane</keyword>
<evidence type="ECO:0000256" key="4">
    <source>
        <dbReference type="ARBA" id="ARBA00022692"/>
    </source>
</evidence>
<sequence length="842" mass="96169">MYLYLLLITLSLDFPLASSVHRVSDNLRKKLDAEEQNAICCMNNLKCCKRQEQSTTFEVKSVITDCPNLKCTNWSKSHQIVVHNNKPVTEKLTECNQKLLLTIKINNEGMPSDKSQYVIIDHITDATTLKKVRILNPYAVRIRQDPVLQVYGLKFERAVNSEAKETVYNKYNRNYRGCDTGNENPTCGVVQNEGKIVPYSTGFCCSCDPEKNRLREEHANEGQWTLDAGVPEYHKNHPGENDYEHYKHYGFTGRDGKMVYGRSQKRADKSVNYQQFTELKDGKFRQRRGGQSCDDVDLDSLPESFHESTHCLTFANLWYSVYQVTKPKIVHRLRIQIFQKYEDCHGNTHWMDLTLGKVIELGTQKLSFVDKDFVARYCAEEIDMNDAALDYRSLKLLIPERRVVDPDQFMLLPRKMMSDDGKTCDTVGVGYEAFNKQKKRCALPQGSCLGNQPKQLEESDMQAEREGRPGNYFLKFFGTLAEDPVGYNSTGQIQYIKLVYMKRHVSNLFFELNADLVTLLKPNAYATITEIYTDATNPEKTRIIVKVTNSGLLYGVFYVRMSGCPLDVPATFNNIASKSVLIPAQHQHIFNLYIEYFLPVKDLYCTIHVHNINQEMLAVREIRIHRYDRCICIWHCECVCYVADAGLKCYLMSLNSYHAAGFQGGFPEATHLVESSYLDELLAMFFHMFIFLILTLLIMGLIKALLGLCSKEIGLWGLDTILGTEKPDVICDNKDCEYRNDVGISVAGQFCLNVMFFFLYPLALFNLCIRKFCFSAYTLEDDECSCEERWINYEGEDDLCPGKSSKSSGGGEEHGSSNFSMKYTTSEDKSVGENESVSGLAK</sequence>